<sequence>MILMAPKKKKTMMLLASSFVLLHVVPWLLVCPVLVVAGDATEEHQQQFLRAVMKPEQLIEHERQRELTLSYCETGCDNDQDCQAVSICWKDSGKVPLCCKERGVNSKDVCAPASCDNKPYDPDCDPSKDDSCDNIGVNTCFSGQAKPVPARMVQVGHVLQDVMISNDDNNNNNKRMVVTNIRTVTRNGLYAPLTKDGTLVVAGGILASSYTTLQHPQQQQQQSNNNNKGYVYLSGIGSLEFLQLHQSDVAHLWMRPLRLFCNFAETATTTICHNNNNDVEDGLLPWVDIELGGQLLEFETTKRIPFGQTAARRTAPSIFAVHGK</sequence>
<evidence type="ECO:0000259" key="1">
    <source>
        <dbReference type="SMART" id="SM00305"/>
    </source>
</evidence>
<name>A0A9N8DFX5_9STRA</name>
<protein>
    <recommendedName>
        <fullName evidence="1">Hint domain-containing protein</fullName>
    </recommendedName>
</protein>
<feature type="domain" description="Hint" evidence="1">
    <location>
        <begin position="170"/>
        <end position="215"/>
    </location>
</feature>
<comment type="caution">
    <text evidence="2">The sequence shown here is derived from an EMBL/GenBank/DDBJ whole genome shotgun (WGS) entry which is preliminary data.</text>
</comment>
<reference evidence="2" key="1">
    <citation type="submission" date="2020-06" db="EMBL/GenBank/DDBJ databases">
        <authorList>
            <consortium name="Plant Systems Biology data submission"/>
        </authorList>
    </citation>
    <scope>NUCLEOTIDE SEQUENCE</scope>
    <source>
        <strain evidence="2">D6</strain>
    </source>
</reference>
<keyword evidence="3" id="KW-1185">Reference proteome</keyword>
<dbReference type="SMART" id="SM00305">
    <property type="entry name" value="HintC"/>
    <property type="match status" value="1"/>
</dbReference>
<evidence type="ECO:0000313" key="2">
    <source>
        <dbReference type="EMBL" id="CAB9502248.1"/>
    </source>
</evidence>
<dbReference type="OrthoDB" id="5212at2759"/>
<dbReference type="InterPro" id="IPR003586">
    <property type="entry name" value="Hint_dom_C"/>
</dbReference>
<organism evidence="2 3">
    <name type="scientific">Seminavis robusta</name>
    <dbReference type="NCBI Taxonomy" id="568900"/>
    <lineage>
        <taxon>Eukaryota</taxon>
        <taxon>Sar</taxon>
        <taxon>Stramenopiles</taxon>
        <taxon>Ochrophyta</taxon>
        <taxon>Bacillariophyta</taxon>
        <taxon>Bacillariophyceae</taxon>
        <taxon>Bacillariophycidae</taxon>
        <taxon>Naviculales</taxon>
        <taxon>Naviculaceae</taxon>
        <taxon>Seminavis</taxon>
    </lineage>
</organism>
<dbReference type="AlphaFoldDB" id="A0A9N8DFX5"/>
<dbReference type="Gene3D" id="2.170.16.10">
    <property type="entry name" value="Hedgehog/Intein (Hint) domain"/>
    <property type="match status" value="1"/>
</dbReference>
<proteinExistence type="predicted"/>
<dbReference type="Pfam" id="PF01079">
    <property type="entry name" value="Hint"/>
    <property type="match status" value="1"/>
</dbReference>
<dbReference type="Proteomes" id="UP001153069">
    <property type="component" value="Unassembled WGS sequence"/>
</dbReference>
<dbReference type="InterPro" id="IPR001767">
    <property type="entry name" value="Hedgehog_Hint"/>
</dbReference>
<dbReference type="EMBL" id="CAICTM010000130">
    <property type="protein sequence ID" value="CAB9502248.1"/>
    <property type="molecule type" value="Genomic_DNA"/>
</dbReference>
<evidence type="ECO:0000313" key="3">
    <source>
        <dbReference type="Proteomes" id="UP001153069"/>
    </source>
</evidence>
<gene>
    <name evidence="2" type="ORF">SEMRO_131_G062350.1</name>
</gene>
<accession>A0A9N8DFX5</accession>
<dbReference type="GO" id="GO:0016540">
    <property type="term" value="P:protein autoprocessing"/>
    <property type="evidence" value="ECO:0007669"/>
    <property type="project" value="InterPro"/>
</dbReference>